<dbReference type="SUPFAM" id="SSF103506">
    <property type="entry name" value="Mitochondrial carrier"/>
    <property type="match status" value="1"/>
</dbReference>
<dbReference type="STRING" id="6313.A0A158P652"/>
<keyword evidence="3 11" id="KW-0813">Transport</keyword>
<evidence type="ECO:0000313" key="12">
    <source>
        <dbReference type="Proteomes" id="UP000035642"/>
    </source>
</evidence>
<keyword evidence="8" id="KW-0496">Mitochondrion</keyword>
<dbReference type="InterPro" id="IPR050391">
    <property type="entry name" value="Mito_Metabolite_Transporter"/>
</dbReference>
<dbReference type="PROSITE" id="PS50920">
    <property type="entry name" value="SOLCAR"/>
    <property type="match status" value="3"/>
</dbReference>
<keyword evidence="6" id="KW-0999">Mitochondrion inner membrane</keyword>
<feature type="repeat" description="Solcar" evidence="10">
    <location>
        <begin position="136"/>
        <end position="227"/>
    </location>
</feature>
<dbReference type="PANTHER" id="PTHR45618">
    <property type="entry name" value="MITOCHONDRIAL DICARBOXYLATE CARRIER-RELATED"/>
    <property type="match status" value="1"/>
</dbReference>
<reference evidence="13" key="2">
    <citation type="submission" date="2016-04" db="UniProtKB">
        <authorList>
            <consortium name="WormBaseParasite"/>
        </authorList>
    </citation>
    <scope>IDENTIFICATION</scope>
</reference>
<evidence type="ECO:0000256" key="1">
    <source>
        <dbReference type="ARBA" id="ARBA00004448"/>
    </source>
</evidence>
<evidence type="ECO:0000256" key="2">
    <source>
        <dbReference type="ARBA" id="ARBA00006375"/>
    </source>
</evidence>
<evidence type="ECO:0000313" key="13">
    <source>
        <dbReference type="WBParaSite" id="ACAC_0000060701-mRNA-1"/>
    </source>
</evidence>
<sequence length="337" mass="36864">MIFPSYQLSVVCTMKAAFAMQSSFKGIGKSLLTMASDRNIPTTVKFALGGAAGVGAVLIVHPTDFLKCRMQLSGKSGDKQFNSSFHALKSITKREGLLALYNGLSGNLLKEVTYTTTRLGVFTWLLEYFSTKDKPVSFTKKAALGATAGACAAAVGTPAEVVIIRMCGDGAFPPEQRRNYRHAFHALSQITKTEGLSILYRGFGPTVARAMVLNGSQLSTYSQTKQLILASKKTEDGILCHFLSSMVSGLAATVTSLPVDMIKTRIQAMKTTNGVPEYSGLVDVFKKVLYNEGVLAFWKGFTPYYMKLGPYTVLSFVFLEQFNAAYLRQFVYKRKTE</sequence>
<evidence type="ECO:0000256" key="5">
    <source>
        <dbReference type="ARBA" id="ARBA00022737"/>
    </source>
</evidence>
<feature type="repeat" description="Solcar" evidence="10">
    <location>
        <begin position="236"/>
        <end position="325"/>
    </location>
</feature>
<evidence type="ECO:0000256" key="11">
    <source>
        <dbReference type="RuleBase" id="RU000488"/>
    </source>
</evidence>
<keyword evidence="7" id="KW-1133">Transmembrane helix</keyword>
<dbReference type="Proteomes" id="UP000035642">
    <property type="component" value="Unassembled WGS sequence"/>
</dbReference>
<evidence type="ECO:0000256" key="7">
    <source>
        <dbReference type="ARBA" id="ARBA00022989"/>
    </source>
</evidence>
<proteinExistence type="inferred from homology"/>
<dbReference type="InterPro" id="IPR018108">
    <property type="entry name" value="MCP_transmembrane"/>
</dbReference>
<organism evidence="12 13">
    <name type="scientific">Angiostrongylus cantonensis</name>
    <name type="common">Rat lungworm</name>
    <dbReference type="NCBI Taxonomy" id="6313"/>
    <lineage>
        <taxon>Eukaryota</taxon>
        <taxon>Metazoa</taxon>
        <taxon>Ecdysozoa</taxon>
        <taxon>Nematoda</taxon>
        <taxon>Chromadorea</taxon>
        <taxon>Rhabditida</taxon>
        <taxon>Rhabditina</taxon>
        <taxon>Rhabditomorpha</taxon>
        <taxon>Strongyloidea</taxon>
        <taxon>Metastrongylidae</taxon>
        <taxon>Angiostrongylus</taxon>
    </lineage>
</organism>
<comment type="subcellular location">
    <subcellularLocation>
        <location evidence="1">Mitochondrion inner membrane</location>
        <topology evidence="1">Multi-pass membrane protein</topology>
    </subcellularLocation>
</comment>
<dbReference type="Gene3D" id="1.50.40.10">
    <property type="entry name" value="Mitochondrial carrier domain"/>
    <property type="match status" value="1"/>
</dbReference>
<keyword evidence="12" id="KW-1185">Reference proteome</keyword>
<keyword evidence="4 10" id="KW-0812">Transmembrane</keyword>
<dbReference type="AlphaFoldDB" id="A0A158P652"/>
<dbReference type="GO" id="GO:0005743">
    <property type="term" value="C:mitochondrial inner membrane"/>
    <property type="evidence" value="ECO:0007669"/>
    <property type="project" value="UniProtKB-SubCell"/>
</dbReference>
<evidence type="ECO:0000256" key="8">
    <source>
        <dbReference type="ARBA" id="ARBA00023128"/>
    </source>
</evidence>
<accession>A0A158P652</accession>
<evidence type="ECO:0000256" key="10">
    <source>
        <dbReference type="PROSITE-ProRule" id="PRU00282"/>
    </source>
</evidence>
<name>A0A158P652_ANGCA</name>
<dbReference type="WBParaSite" id="ACAC_0000060701-mRNA-1">
    <property type="protein sequence ID" value="ACAC_0000060701-mRNA-1"/>
    <property type="gene ID" value="ACAC_0000060701"/>
</dbReference>
<evidence type="ECO:0000256" key="6">
    <source>
        <dbReference type="ARBA" id="ARBA00022792"/>
    </source>
</evidence>
<keyword evidence="5" id="KW-0677">Repeat</keyword>
<keyword evidence="9 10" id="KW-0472">Membrane</keyword>
<dbReference type="Pfam" id="PF00153">
    <property type="entry name" value="Mito_carr"/>
    <property type="match status" value="3"/>
</dbReference>
<dbReference type="InterPro" id="IPR023395">
    <property type="entry name" value="MCP_dom_sf"/>
</dbReference>
<evidence type="ECO:0000256" key="4">
    <source>
        <dbReference type="ARBA" id="ARBA00022692"/>
    </source>
</evidence>
<dbReference type="FunFam" id="1.50.40.10:FF:000009">
    <property type="entry name" value="Mitochondrial 2-oxoglutarate/malate carrier protein"/>
    <property type="match status" value="1"/>
</dbReference>
<comment type="similarity">
    <text evidence="2 11">Belongs to the mitochondrial carrier (TC 2.A.29) family.</text>
</comment>
<evidence type="ECO:0000256" key="3">
    <source>
        <dbReference type="ARBA" id="ARBA00022448"/>
    </source>
</evidence>
<feature type="repeat" description="Solcar" evidence="10">
    <location>
        <begin position="44"/>
        <end position="128"/>
    </location>
</feature>
<reference evidence="12" key="1">
    <citation type="submission" date="2012-09" db="EMBL/GenBank/DDBJ databases">
        <authorList>
            <person name="Martin A.A."/>
        </authorList>
    </citation>
    <scope>NUCLEOTIDE SEQUENCE</scope>
</reference>
<evidence type="ECO:0000256" key="9">
    <source>
        <dbReference type="ARBA" id="ARBA00023136"/>
    </source>
</evidence>
<protein>
    <submittedName>
        <fullName evidence="13">Mitochondrial 2-oxoglutarate/malate carrier protein</fullName>
    </submittedName>
</protein>